<sequence length="32" mass="3678">MARRKRRARISLFVKRISWGGPGLTVLAVKPR</sequence>
<gene>
    <name evidence="1" type="ORF">J2T55_000549</name>
</gene>
<organism evidence="1 2">
    <name type="scientific">Methylohalomonas lacus</name>
    <dbReference type="NCBI Taxonomy" id="398773"/>
    <lineage>
        <taxon>Bacteria</taxon>
        <taxon>Pseudomonadati</taxon>
        <taxon>Pseudomonadota</taxon>
        <taxon>Gammaproteobacteria</taxon>
        <taxon>Methylohalomonadales</taxon>
        <taxon>Methylohalomonadaceae</taxon>
        <taxon>Methylohalomonas</taxon>
    </lineage>
</organism>
<proteinExistence type="predicted"/>
<dbReference type="EMBL" id="JANUCT010000003">
    <property type="protein sequence ID" value="MCS3902545.1"/>
    <property type="molecule type" value="Genomic_DNA"/>
</dbReference>
<accession>A0AAE3L0S3</accession>
<keyword evidence="2" id="KW-1185">Reference proteome</keyword>
<protein>
    <submittedName>
        <fullName evidence="1">Uncharacterized protein</fullName>
    </submittedName>
</protein>
<dbReference type="Proteomes" id="UP001204445">
    <property type="component" value="Unassembled WGS sequence"/>
</dbReference>
<evidence type="ECO:0000313" key="1">
    <source>
        <dbReference type="EMBL" id="MCS3902545.1"/>
    </source>
</evidence>
<evidence type="ECO:0000313" key="2">
    <source>
        <dbReference type="Proteomes" id="UP001204445"/>
    </source>
</evidence>
<reference evidence="1" key="1">
    <citation type="submission" date="2022-08" db="EMBL/GenBank/DDBJ databases">
        <title>Genomic Encyclopedia of Type Strains, Phase III (KMG-III): the genomes of soil and plant-associated and newly described type strains.</title>
        <authorList>
            <person name="Whitman W."/>
        </authorList>
    </citation>
    <scope>NUCLEOTIDE SEQUENCE</scope>
    <source>
        <strain evidence="1">HMT 1</strain>
    </source>
</reference>
<name>A0AAE3L0S3_9GAMM</name>
<dbReference type="AlphaFoldDB" id="A0AAE3L0S3"/>
<comment type="caution">
    <text evidence="1">The sequence shown here is derived from an EMBL/GenBank/DDBJ whole genome shotgun (WGS) entry which is preliminary data.</text>
</comment>